<dbReference type="Proteomes" id="UP000191672">
    <property type="component" value="Unassembled WGS sequence"/>
</dbReference>
<dbReference type="EMBL" id="MDYN01000212">
    <property type="protein sequence ID" value="OQD73317.1"/>
    <property type="molecule type" value="Genomic_DNA"/>
</dbReference>
<evidence type="ECO:0000256" key="1">
    <source>
        <dbReference type="SAM" id="MobiDB-lite"/>
    </source>
</evidence>
<dbReference type="InterPro" id="IPR022190">
    <property type="entry name" value="DUF3716"/>
</dbReference>
<feature type="compositionally biased region" description="Low complexity" evidence="1">
    <location>
        <begin position="31"/>
        <end position="45"/>
    </location>
</feature>
<protein>
    <submittedName>
        <fullName evidence="2">Uncharacterized protein</fullName>
    </submittedName>
</protein>
<proteinExistence type="predicted"/>
<sequence>MISSPPAKQPALPASDQPALSATERPAQFTVSRRSSPVPVVSVDPPHVPARSLPIAHEPHPSSFDSAVLNNVPHAQHSGVDSELNPLYSEFSTPDEIALVRFTPVRPLEWAATRSERSLRNGSQRRAAAVYRIGTVQDPPCTHCSTTKSAWFEKCVVFLVPSGKSQALTPWSNGSCCDCIASRGNACSLRTDSPKQPTPTPRKRSRAKGDSRQQTPSKVPRRSNLAPPVPSSSRGASDLVRDDAIANATISAPFASYTSPVASSGAVLLHSSNDHLNAIASLRAIIARATDDLQAVRLSVSEVLERERSEAEQRGASGEASGGDPDSVAAADTEQEGVTMIEDE</sequence>
<feature type="region of interest" description="Disordered" evidence="1">
    <location>
        <begin position="188"/>
        <end position="238"/>
    </location>
</feature>
<feature type="region of interest" description="Disordered" evidence="1">
    <location>
        <begin position="1"/>
        <end position="45"/>
    </location>
</feature>
<keyword evidence="3" id="KW-1185">Reference proteome</keyword>
<comment type="caution">
    <text evidence="2">The sequence shown here is derived from an EMBL/GenBank/DDBJ whole genome shotgun (WGS) entry which is preliminary data.</text>
</comment>
<gene>
    <name evidence="2" type="ORF">PENANT_c212G03630</name>
</gene>
<evidence type="ECO:0000313" key="3">
    <source>
        <dbReference type="Proteomes" id="UP000191672"/>
    </source>
</evidence>
<feature type="region of interest" description="Disordered" evidence="1">
    <location>
        <begin position="304"/>
        <end position="344"/>
    </location>
</feature>
<reference evidence="3" key="1">
    <citation type="journal article" date="2017" name="Nat. Microbiol.">
        <title>Global analysis of biosynthetic gene clusters reveals vast potential of secondary metabolite production in Penicillium species.</title>
        <authorList>
            <person name="Nielsen J.C."/>
            <person name="Grijseels S."/>
            <person name="Prigent S."/>
            <person name="Ji B."/>
            <person name="Dainat J."/>
            <person name="Nielsen K.F."/>
            <person name="Frisvad J.C."/>
            <person name="Workman M."/>
            <person name="Nielsen J."/>
        </authorList>
    </citation>
    <scope>NUCLEOTIDE SEQUENCE [LARGE SCALE GENOMIC DNA]</scope>
    <source>
        <strain evidence="3">IBT 31811</strain>
    </source>
</reference>
<organism evidence="2 3">
    <name type="scientific">Penicillium antarcticum</name>
    <dbReference type="NCBI Taxonomy" id="416450"/>
    <lineage>
        <taxon>Eukaryota</taxon>
        <taxon>Fungi</taxon>
        <taxon>Dikarya</taxon>
        <taxon>Ascomycota</taxon>
        <taxon>Pezizomycotina</taxon>
        <taxon>Eurotiomycetes</taxon>
        <taxon>Eurotiomycetidae</taxon>
        <taxon>Eurotiales</taxon>
        <taxon>Aspergillaceae</taxon>
        <taxon>Penicillium</taxon>
    </lineage>
</organism>
<name>A0A1V6P928_9EURO</name>
<dbReference type="Pfam" id="PF12511">
    <property type="entry name" value="DUF3716"/>
    <property type="match status" value="1"/>
</dbReference>
<accession>A0A1V6P928</accession>
<evidence type="ECO:0000313" key="2">
    <source>
        <dbReference type="EMBL" id="OQD73317.1"/>
    </source>
</evidence>
<feature type="compositionally biased region" description="Basic and acidic residues" evidence="1">
    <location>
        <begin position="304"/>
        <end position="313"/>
    </location>
</feature>
<dbReference type="AlphaFoldDB" id="A0A1V6P928"/>